<name>A0ABU2BJM8_9MICC</name>
<reference evidence="1 2" key="1">
    <citation type="submission" date="2023-07" db="EMBL/GenBank/DDBJ databases">
        <title>Sequencing the genomes of 1000 actinobacteria strains.</title>
        <authorList>
            <person name="Klenk H.-P."/>
        </authorList>
    </citation>
    <scope>NUCLEOTIDE SEQUENCE [LARGE SCALE GENOMIC DNA]</scope>
    <source>
        <strain evidence="1 2">DSM 20167</strain>
    </source>
</reference>
<proteinExistence type="predicted"/>
<evidence type="ECO:0008006" key="3">
    <source>
        <dbReference type="Google" id="ProtNLM"/>
    </source>
</evidence>
<comment type="caution">
    <text evidence="1">The sequence shown here is derived from an EMBL/GenBank/DDBJ whole genome shotgun (WGS) entry which is preliminary data.</text>
</comment>
<accession>A0ABU2BJM8</accession>
<gene>
    <name evidence="1" type="ORF">J2S64_001619</name>
</gene>
<organism evidence="1 2">
    <name type="scientific">Paeniglutamicibacter sulfureus</name>
    <dbReference type="NCBI Taxonomy" id="43666"/>
    <lineage>
        <taxon>Bacteria</taxon>
        <taxon>Bacillati</taxon>
        <taxon>Actinomycetota</taxon>
        <taxon>Actinomycetes</taxon>
        <taxon>Micrococcales</taxon>
        <taxon>Micrococcaceae</taxon>
        <taxon>Paeniglutamicibacter</taxon>
    </lineage>
</organism>
<dbReference type="EMBL" id="JAVDYI010000001">
    <property type="protein sequence ID" value="MDR7357928.1"/>
    <property type="molecule type" value="Genomic_DNA"/>
</dbReference>
<dbReference type="Proteomes" id="UP001183817">
    <property type="component" value="Unassembled WGS sequence"/>
</dbReference>
<evidence type="ECO:0000313" key="2">
    <source>
        <dbReference type="Proteomes" id="UP001183817"/>
    </source>
</evidence>
<evidence type="ECO:0000313" key="1">
    <source>
        <dbReference type="EMBL" id="MDR7357928.1"/>
    </source>
</evidence>
<protein>
    <recommendedName>
        <fullName evidence="3">DUF4365 domain-containing protein</fullName>
    </recommendedName>
</protein>
<keyword evidence="2" id="KW-1185">Reference proteome</keyword>
<dbReference type="RefSeq" id="WP_310289566.1">
    <property type="nucleotide sequence ID" value="NZ_BAAAWO010000001.1"/>
</dbReference>
<sequence>MPQISEDDILEQTYMAKLRGFLVKKGVLLEYPVDRAAIDVGVHLWVEIKNKKQVVGARVWFQAKGFHDTTVTKADWDETEAITSPSLEMDHVRYWYNAPEPVYLALYIESADLFLAADVRDLVDRGGGLAKIADQKTTTFKIPKTETLERAIARMPQHRSMRIDGPAWRGRPLGHGIDPLRSALAMMPPDLFIDVASGLLAAHDFRLAGSPSSLKERLSTGNPTVLQGRMHLTYEWVLAMTTEFGFDEGSDFRIEGAPLYAQGDVLVVIDPIGNVAPGSLGGVDVIAAAKDAAIDRVLVMSNSMFSPAQFGQWFGGLRAAGIRCEPQDLSSLTFNVLTTTNVYLDYHERLAFAYINYR</sequence>